<keyword evidence="5 8" id="KW-0812">Transmembrane</keyword>
<keyword evidence="4 8" id="KW-1003">Cell membrane</keyword>
<comment type="similarity">
    <text evidence="2 8">Belongs to the 4-toluene sulfonate uptake permease (TSUP) (TC 2.A.102) family.</text>
</comment>
<dbReference type="Pfam" id="PF01925">
    <property type="entry name" value="TauE"/>
    <property type="match status" value="1"/>
</dbReference>
<dbReference type="Proteomes" id="UP000318801">
    <property type="component" value="Unassembled WGS sequence"/>
</dbReference>
<reference evidence="9 10" key="1">
    <citation type="submission" date="2019-06" db="EMBL/GenBank/DDBJ databases">
        <authorList>
            <person name="Li M."/>
        </authorList>
    </citation>
    <scope>NUCLEOTIDE SEQUENCE [LARGE SCALE GENOMIC DNA]</scope>
    <source>
        <strain evidence="9 10">BGMRC2036</strain>
    </source>
</reference>
<dbReference type="GO" id="GO:0005886">
    <property type="term" value="C:plasma membrane"/>
    <property type="evidence" value="ECO:0007669"/>
    <property type="project" value="UniProtKB-SubCell"/>
</dbReference>
<evidence type="ECO:0000313" key="10">
    <source>
        <dbReference type="Proteomes" id="UP000318801"/>
    </source>
</evidence>
<proteinExistence type="inferred from homology"/>
<keyword evidence="6 8" id="KW-1133">Transmembrane helix</keyword>
<dbReference type="EMBL" id="VHLG01000007">
    <property type="protein sequence ID" value="TPW30084.1"/>
    <property type="molecule type" value="Genomic_DNA"/>
</dbReference>
<keyword evidence="3" id="KW-0813">Transport</keyword>
<evidence type="ECO:0000256" key="2">
    <source>
        <dbReference type="ARBA" id="ARBA00009142"/>
    </source>
</evidence>
<evidence type="ECO:0000256" key="4">
    <source>
        <dbReference type="ARBA" id="ARBA00022475"/>
    </source>
</evidence>
<dbReference type="RefSeq" id="WP_141149293.1">
    <property type="nucleotide sequence ID" value="NZ_VHLG01000007.1"/>
</dbReference>
<dbReference type="AlphaFoldDB" id="A0A506UAI5"/>
<gene>
    <name evidence="9" type="ORF">FJU08_12210</name>
</gene>
<evidence type="ECO:0000256" key="8">
    <source>
        <dbReference type="RuleBase" id="RU363041"/>
    </source>
</evidence>
<evidence type="ECO:0000256" key="5">
    <source>
        <dbReference type="ARBA" id="ARBA00022692"/>
    </source>
</evidence>
<evidence type="ECO:0000256" key="3">
    <source>
        <dbReference type="ARBA" id="ARBA00022448"/>
    </source>
</evidence>
<evidence type="ECO:0000256" key="6">
    <source>
        <dbReference type="ARBA" id="ARBA00022989"/>
    </source>
</evidence>
<dbReference type="InterPro" id="IPR052017">
    <property type="entry name" value="TSUP"/>
</dbReference>
<feature type="transmembrane region" description="Helical" evidence="8">
    <location>
        <begin position="200"/>
        <end position="224"/>
    </location>
</feature>
<accession>A0A506UAI5</accession>
<dbReference type="PANTHER" id="PTHR30269">
    <property type="entry name" value="TRANSMEMBRANE PROTEIN YFCA"/>
    <property type="match status" value="1"/>
</dbReference>
<dbReference type="InterPro" id="IPR002781">
    <property type="entry name" value="TM_pro_TauE-like"/>
</dbReference>
<evidence type="ECO:0000256" key="1">
    <source>
        <dbReference type="ARBA" id="ARBA00004651"/>
    </source>
</evidence>
<evidence type="ECO:0000256" key="7">
    <source>
        <dbReference type="ARBA" id="ARBA00023136"/>
    </source>
</evidence>
<comment type="caution">
    <text evidence="9">The sequence shown here is derived from an EMBL/GenBank/DDBJ whole genome shotgun (WGS) entry which is preliminary data.</text>
</comment>
<dbReference type="OrthoDB" id="7028171at2"/>
<organism evidence="9 10">
    <name type="scientific">Martelella alba</name>
    <dbReference type="NCBI Taxonomy" id="2590451"/>
    <lineage>
        <taxon>Bacteria</taxon>
        <taxon>Pseudomonadati</taxon>
        <taxon>Pseudomonadota</taxon>
        <taxon>Alphaproteobacteria</taxon>
        <taxon>Hyphomicrobiales</taxon>
        <taxon>Aurantimonadaceae</taxon>
        <taxon>Martelella</taxon>
    </lineage>
</organism>
<feature type="transmembrane region" description="Helical" evidence="8">
    <location>
        <begin position="76"/>
        <end position="92"/>
    </location>
</feature>
<dbReference type="PANTHER" id="PTHR30269:SF37">
    <property type="entry name" value="MEMBRANE TRANSPORTER PROTEIN"/>
    <property type="match status" value="1"/>
</dbReference>
<feature type="transmembrane region" description="Helical" evidence="8">
    <location>
        <begin position="44"/>
        <end position="64"/>
    </location>
</feature>
<protein>
    <recommendedName>
        <fullName evidence="8">Probable membrane transporter protein</fullName>
    </recommendedName>
</protein>
<sequence length="252" mass="27301">MLPDPLFYAAAIPAVMLVGLTKGGMGGALALLGVPILTLVVDPVTAAAIMLPILIVMDGVALWSWRHDNHWPTMKIMLPGAMIGIVLGWMTFSMVPYSLTKLLVGLATVSFAGKYFFDRLRPGPKEEAPPAPQRPVKATVWSLVSGYTSFISHSGGPPFQIYTLPLKLDVRSYTGMSVRFFAIVNVVKLLPYYALGELQVSNLIASASLLPVAIIATFLGALVVKHMKMEVFYPFMYIMAFLAGLKLVVDGL</sequence>
<evidence type="ECO:0000313" key="9">
    <source>
        <dbReference type="EMBL" id="TPW30084.1"/>
    </source>
</evidence>
<name>A0A506UAI5_9HYPH</name>
<feature type="transmembrane region" description="Helical" evidence="8">
    <location>
        <begin position="7"/>
        <end position="32"/>
    </location>
</feature>
<keyword evidence="10" id="KW-1185">Reference proteome</keyword>
<keyword evidence="7 8" id="KW-0472">Membrane</keyword>
<comment type="subcellular location">
    <subcellularLocation>
        <location evidence="1 8">Cell membrane</location>
        <topology evidence="1 8">Multi-pass membrane protein</topology>
    </subcellularLocation>
</comment>
<feature type="transmembrane region" description="Helical" evidence="8">
    <location>
        <begin position="231"/>
        <end position="249"/>
    </location>
</feature>